<dbReference type="GO" id="GO:0022857">
    <property type="term" value="F:transmembrane transporter activity"/>
    <property type="evidence" value="ECO:0007669"/>
    <property type="project" value="InterPro"/>
</dbReference>
<dbReference type="InterPro" id="IPR058647">
    <property type="entry name" value="BSH_CzcB-like"/>
</dbReference>
<dbReference type="GO" id="GO:0030313">
    <property type="term" value="C:cell envelope"/>
    <property type="evidence" value="ECO:0007669"/>
    <property type="project" value="UniProtKB-SubCell"/>
</dbReference>
<feature type="domain" description="CzcB-like barrel-sandwich hybrid" evidence="5">
    <location>
        <begin position="386"/>
        <end position="507"/>
    </location>
</feature>
<protein>
    <submittedName>
        <fullName evidence="6">GAF domain protein</fullName>
    </submittedName>
</protein>
<dbReference type="GO" id="GO:0016020">
    <property type="term" value="C:membrane"/>
    <property type="evidence" value="ECO:0007669"/>
    <property type="project" value="InterPro"/>
</dbReference>
<feature type="coiled-coil region" evidence="4">
    <location>
        <begin position="450"/>
        <end position="477"/>
    </location>
</feature>
<dbReference type="KEGG" id="nmu:Nmul_A0926"/>
<evidence type="ECO:0000256" key="3">
    <source>
        <dbReference type="ARBA" id="ARBA00023054"/>
    </source>
</evidence>
<name>Q2YAJ2_NITMU</name>
<gene>
    <name evidence="6" type="ordered locus">Nmul_A0926</name>
</gene>
<dbReference type="Pfam" id="PF25973">
    <property type="entry name" value="BSH_CzcB"/>
    <property type="match status" value="1"/>
</dbReference>
<dbReference type="NCBIfam" id="TIGR01730">
    <property type="entry name" value="RND_mfp"/>
    <property type="match status" value="1"/>
</dbReference>
<proteinExistence type="inferred from homology"/>
<reference evidence="7" key="1">
    <citation type="submission" date="2005-08" db="EMBL/GenBank/DDBJ databases">
        <title>Complete sequence of chromosome 1 of Nitrosospira multiformis ATCC 25196.</title>
        <authorList>
            <person name="Copeland A."/>
            <person name="Lucas S."/>
            <person name="Lapidus A."/>
            <person name="Barry K."/>
            <person name="Detter J.C."/>
            <person name="Glavina T."/>
            <person name="Hammon N."/>
            <person name="Israni S."/>
            <person name="Pitluck S."/>
            <person name="Chain P."/>
            <person name="Malfatti S."/>
            <person name="Shin M."/>
            <person name="Vergez L."/>
            <person name="Schmutz J."/>
            <person name="Larimer F."/>
            <person name="Land M."/>
            <person name="Hauser L."/>
            <person name="Kyrpides N."/>
            <person name="Lykidis A."/>
            <person name="Richardson P."/>
        </authorList>
    </citation>
    <scope>NUCLEOTIDE SEQUENCE [LARGE SCALE GENOMIC DNA]</scope>
    <source>
        <strain evidence="7">ATCC 25196 / NCIMB 11849 / C 71</strain>
    </source>
</reference>
<dbReference type="EMBL" id="CP000103">
    <property type="protein sequence ID" value="ABB74229.1"/>
    <property type="molecule type" value="Genomic_DNA"/>
</dbReference>
<keyword evidence="7" id="KW-1185">Reference proteome</keyword>
<dbReference type="PANTHER" id="PTHR32347">
    <property type="entry name" value="EFFLUX SYSTEM COMPONENT YKNX-RELATED"/>
    <property type="match status" value="1"/>
</dbReference>
<dbReference type="STRING" id="323848.Nmul_A0926"/>
<accession>Q2YAJ2</accession>
<dbReference type="HOGENOM" id="CLU_030412_0_0_4"/>
<dbReference type="Gene3D" id="2.40.30.170">
    <property type="match status" value="1"/>
</dbReference>
<dbReference type="RefSeq" id="WP_011380274.1">
    <property type="nucleotide sequence ID" value="NC_007614.1"/>
</dbReference>
<comment type="subcellular location">
    <subcellularLocation>
        <location evidence="1">Cell envelope</location>
    </subcellularLocation>
</comment>
<comment type="similarity">
    <text evidence="2">Belongs to the membrane fusion protein (MFP) (TC 8.A.1) family.</text>
</comment>
<organism evidence="6 7">
    <name type="scientific">Nitrosospira multiformis (strain ATCC 25196 / NCIMB 11849 / C 71)</name>
    <dbReference type="NCBI Taxonomy" id="323848"/>
    <lineage>
        <taxon>Bacteria</taxon>
        <taxon>Pseudomonadati</taxon>
        <taxon>Pseudomonadota</taxon>
        <taxon>Betaproteobacteria</taxon>
        <taxon>Nitrosomonadales</taxon>
        <taxon>Nitrosomonadaceae</taxon>
        <taxon>Nitrosospira</taxon>
    </lineage>
</organism>
<evidence type="ECO:0000313" key="7">
    <source>
        <dbReference type="Proteomes" id="UP000002718"/>
    </source>
</evidence>
<evidence type="ECO:0000259" key="5">
    <source>
        <dbReference type="Pfam" id="PF25973"/>
    </source>
</evidence>
<dbReference type="eggNOG" id="COG0845">
    <property type="taxonomic scope" value="Bacteria"/>
</dbReference>
<keyword evidence="3 4" id="KW-0175">Coiled coil</keyword>
<evidence type="ECO:0000256" key="2">
    <source>
        <dbReference type="ARBA" id="ARBA00009477"/>
    </source>
</evidence>
<dbReference type="Proteomes" id="UP000002718">
    <property type="component" value="Chromosome"/>
</dbReference>
<dbReference type="SUPFAM" id="SSF111369">
    <property type="entry name" value="HlyD-like secretion proteins"/>
    <property type="match status" value="1"/>
</dbReference>
<evidence type="ECO:0000256" key="1">
    <source>
        <dbReference type="ARBA" id="ARBA00004196"/>
    </source>
</evidence>
<dbReference type="InterPro" id="IPR006143">
    <property type="entry name" value="RND_pump_MFP"/>
</dbReference>
<evidence type="ECO:0000313" key="6">
    <source>
        <dbReference type="EMBL" id="ABB74229.1"/>
    </source>
</evidence>
<reference evidence="6 7" key="2">
    <citation type="journal article" date="2008" name="Appl. Environ. Microbiol.">
        <title>Complete genome sequence of Nitrosospira multiformis, an ammonia-oxidizing bacterium from the soil environment.</title>
        <authorList>
            <person name="Norton J.M."/>
            <person name="Klotz M.G."/>
            <person name="Stein L.Y."/>
            <person name="Arp D.J."/>
            <person name="Bottomley P.J."/>
            <person name="Chain P.S."/>
            <person name="Hauser L.J."/>
            <person name="Land M.L."/>
            <person name="Larimer F.W."/>
            <person name="Shin M.W."/>
            <person name="Starkenburg S.R."/>
        </authorList>
    </citation>
    <scope>NUCLEOTIDE SEQUENCE [LARGE SCALE GENOMIC DNA]</scope>
    <source>
        <strain evidence="7">ATCC 25196 / NCIMB 11849 / C 71</strain>
    </source>
</reference>
<dbReference type="OrthoDB" id="9784484at2"/>
<evidence type="ECO:0000256" key="4">
    <source>
        <dbReference type="SAM" id="Coils"/>
    </source>
</evidence>
<dbReference type="Gene3D" id="2.40.50.100">
    <property type="match status" value="1"/>
</dbReference>
<dbReference type="InterPro" id="IPR050465">
    <property type="entry name" value="UPF0194_transport"/>
</dbReference>
<dbReference type="AlphaFoldDB" id="Q2YAJ2"/>
<dbReference type="PANTHER" id="PTHR32347:SF23">
    <property type="entry name" value="BLL5650 PROTEIN"/>
    <property type="match status" value="1"/>
</dbReference>
<sequence length="614" mass="67780">MTQPASNAETSTPGISAESKDQVTLYGVSSGYRTGQGPSQAWLGRLCGMLDGVETGLLVIEESANTYVPAGIWPHGTRDVTHLGSAVQKCLICRAGNTQPGKTDQTILITWPIELNGRLHGAVALEVTQRPAAALQKINQQLSWGMGWFESHFWRQKSTDDSRQLERAAIALDVAALAGEHPKLEDASLAIANELCKRLACTRIAIGMERKNQVHLIALSNSAWFEKKSQFVTEIENAMDEALDQRKTIAYPPIEGLTKGIAVANKDIAKTGSVLSIVLWSAGRGVGVITLERAETRFMLADVELCQATASLIGPILDMKEDATHWIAGRSAQQLRAAAQALVDPRRPSFRYAAAFLLAFLIFISVFEAEYRVPAKAVLEGEVQRAVVAPFEGYIAQAYIRAGQTVKHGQLLAKLDDRDLLVERQKWLSEFEQNDRKYRDALAKRDRPQVRILVAQVAQAEAQLTLVEEKLARTAIRAPFDGIVVTGDLSQMFGSPVERGKLLFEVAPLDAYRVILKVDERDIRDVAAGQKGTIVLSGLSAESMPLEVINISIAEAEEGHNYFRVEAKLQHAPPRLRPGMEGVGKISVGERTLIWIWTHRFIDWLRMLSWNWLP</sequence>